<dbReference type="GO" id="GO:0042597">
    <property type="term" value="C:periplasmic space"/>
    <property type="evidence" value="ECO:0007669"/>
    <property type="project" value="UniProtKB-SubCell"/>
</dbReference>
<dbReference type="Pfam" id="PF00127">
    <property type="entry name" value="Copper-bind"/>
    <property type="match status" value="1"/>
</dbReference>
<dbReference type="CDD" id="cd04211">
    <property type="entry name" value="Cupredoxin_like_2"/>
    <property type="match status" value="1"/>
</dbReference>
<evidence type="ECO:0000256" key="4">
    <source>
        <dbReference type="ARBA" id="ARBA00023008"/>
    </source>
</evidence>
<proteinExistence type="predicted"/>
<feature type="signal peptide" evidence="5">
    <location>
        <begin position="1"/>
        <end position="21"/>
    </location>
</feature>
<keyword evidence="3" id="KW-0574">Periplasm</keyword>
<evidence type="ECO:0000256" key="3">
    <source>
        <dbReference type="ARBA" id="ARBA00022764"/>
    </source>
</evidence>
<evidence type="ECO:0000256" key="5">
    <source>
        <dbReference type="SAM" id="SignalP"/>
    </source>
</evidence>
<reference evidence="8" key="1">
    <citation type="submission" date="2018-03" db="EMBL/GenBank/DDBJ databases">
        <title>Genome sequencing of Melaminivora sp. strain SC2-7.</title>
        <authorList>
            <person name="Kim S.-J."/>
            <person name="Heo J."/>
            <person name="Ahn J.-H."/>
            <person name="Kwon S.-W."/>
        </authorList>
    </citation>
    <scope>NUCLEOTIDE SEQUENCE [LARGE SCALE GENOMIC DNA]</scope>
    <source>
        <strain evidence="8">SC2-7</strain>
    </source>
</reference>
<evidence type="ECO:0000313" key="8">
    <source>
        <dbReference type="Proteomes" id="UP000241829"/>
    </source>
</evidence>
<dbReference type="GO" id="GO:0005507">
    <property type="term" value="F:copper ion binding"/>
    <property type="evidence" value="ECO:0007669"/>
    <property type="project" value="InterPro"/>
</dbReference>
<keyword evidence="5" id="KW-0732">Signal</keyword>
<evidence type="ECO:0000256" key="1">
    <source>
        <dbReference type="ARBA" id="ARBA00004418"/>
    </source>
</evidence>
<sequence length="161" mass="17440">MNTLQLIAASALLAGASTVFSHESPAHHETSARPAVQQPWGIAGAAQDAQRTLVLQMTDDMRFTPAHFTVRQGETVRLRVPNRGQLMHEVVLGTPASLDEHAAMMRKHPGMEHDAPHMAHVAPGAQGELVWRFNRAGSFDFACLVAGHFQAGMRGTFTVTP</sequence>
<feature type="domain" description="Blue (type 1) copper" evidence="6">
    <location>
        <begin position="58"/>
        <end position="159"/>
    </location>
</feature>
<organism evidence="7 8">
    <name type="scientific">Pulveribacter suum</name>
    <dbReference type="NCBI Taxonomy" id="2116657"/>
    <lineage>
        <taxon>Bacteria</taxon>
        <taxon>Pseudomonadati</taxon>
        <taxon>Pseudomonadota</taxon>
        <taxon>Betaproteobacteria</taxon>
        <taxon>Burkholderiales</taxon>
        <taxon>Comamonadaceae</taxon>
        <taxon>Pulveribacter</taxon>
    </lineage>
</organism>
<protein>
    <recommendedName>
        <fullName evidence="6">Blue (type 1) copper domain-containing protein</fullName>
    </recommendedName>
</protein>
<dbReference type="InterPro" id="IPR000923">
    <property type="entry name" value="BlueCu_1"/>
</dbReference>
<comment type="subcellular location">
    <subcellularLocation>
        <location evidence="1">Periplasm</location>
    </subcellularLocation>
</comment>
<feature type="chain" id="PRO_5015161729" description="Blue (type 1) copper domain-containing protein" evidence="5">
    <location>
        <begin position="22"/>
        <end position="161"/>
    </location>
</feature>
<dbReference type="AlphaFoldDB" id="A0A2P1NLN7"/>
<dbReference type="Proteomes" id="UP000241829">
    <property type="component" value="Chromosome"/>
</dbReference>
<name>A0A2P1NLN7_9BURK</name>
<dbReference type="KEGG" id="melm:C7H73_10105"/>
<accession>A0A2P1NLN7</accession>
<keyword evidence="2" id="KW-0479">Metal-binding</keyword>
<dbReference type="SUPFAM" id="SSF49503">
    <property type="entry name" value="Cupredoxins"/>
    <property type="match status" value="1"/>
</dbReference>
<dbReference type="GO" id="GO:0009055">
    <property type="term" value="F:electron transfer activity"/>
    <property type="evidence" value="ECO:0007669"/>
    <property type="project" value="InterPro"/>
</dbReference>
<dbReference type="InterPro" id="IPR033138">
    <property type="entry name" value="Cu_oxidase_CS"/>
</dbReference>
<evidence type="ECO:0000259" key="6">
    <source>
        <dbReference type="Pfam" id="PF00127"/>
    </source>
</evidence>
<dbReference type="PANTHER" id="PTHR38439">
    <property type="entry name" value="AURACYANIN-B"/>
    <property type="match status" value="1"/>
</dbReference>
<dbReference type="OrthoDB" id="9816061at2"/>
<keyword evidence="4" id="KW-0186">Copper</keyword>
<dbReference type="Gene3D" id="2.60.40.420">
    <property type="entry name" value="Cupredoxins - blue copper proteins"/>
    <property type="match status" value="1"/>
</dbReference>
<dbReference type="EMBL" id="CP027792">
    <property type="protein sequence ID" value="AVP57979.1"/>
    <property type="molecule type" value="Genomic_DNA"/>
</dbReference>
<keyword evidence="8" id="KW-1185">Reference proteome</keyword>
<gene>
    <name evidence="7" type="ORF">C7H73_10105</name>
</gene>
<dbReference type="PROSITE" id="PS00079">
    <property type="entry name" value="MULTICOPPER_OXIDASE1"/>
    <property type="match status" value="1"/>
</dbReference>
<evidence type="ECO:0000313" key="7">
    <source>
        <dbReference type="EMBL" id="AVP57979.1"/>
    </source>
</evidence>
<dbReference type="PANTHER" id="PTHR38439:SF3">
    <property type="entry name" value="COPPER-RESISTANT CUPROPROTEIN COPI"/>
    <property type="match status" value="1"/>
</dbReference>
<evidence type="ECO:0000256" key="2">
    <source>
        <dbReference type="ARBA" id="ARBA00022723"/>
    </source>
</evidence>
<dbReference type="InterPro" id="IPR008972">
    <property type="entry name" value="Cupredoxin"/>
</dbReference>
<dbReference type="InterPro" id="IPR050845">
    <property type="entry name" value="Cu-binding_ET"/>
</dbReference>
<dbReference type="RefSeq" id="WP_106846532.1">
    <property type="nucleotide sequence ID" value="NZ_CP027792.1"/>
</dbReference>